<proteinExistence type="predicted"/>
<evidence type="ECO:0000313" key="3">
    <source>
        <dbReference type="EMBL" id="VVT56746.1"/>
    </source>
</evidence>
<feature type="domain" description="Arrestin C-terminal-like" evidence="2">
    <location>
        <begin position="205"/>
        <end position="421"/>
    </location>
</feature>
<dbReference type="SMART" id="SM01017">
    <property type="entry name" value="Arrestin_C"/>
    <property type="match status" value="1"/>
</dbReference>
<dbReference type="PANTHER" id="PTHR36419:SF1">
    <property type="entry name" value="RHO1 GEF LOCALIZING PROTEIN 1"/>
    <property type="match status" value="1"/>
</dbReference>
<dbReference type="PANTHER" id="PTHR36419">
    <property type="entry name" value="ARRESTIN FAMILY PROTEIN 1"/>
    <property type="match status" value="1"/>
</dbReference>
<evidence type="ECO:0000313" key="4">
    <source>
        <dbReference type="Proteomes" id="UP000398389"/>
    </source>
</evidence>
<feature type="compositionally biased region" description="Low complexity" evidence="1">
    <location>
        <begin position="305"/>
        <end position="318"/>
    </location>
</feature>
<dbReference type="AlphaFoldDB" id="A0A5E8C693"/>
<name>A0A5E8C693_9ASCO</name>
<dbReference type="GeneID" id="43584059"/>
<evidence type="ECO:0000259" key="2">
    <source>
        <dbReference type="SMART" id="SM01017"/>
    </source>
</evidence>
<gene>
    <name evidence="3" type="ORF">SAPINGB_P005245</name>
</gene>
<dbReference type="InterPro" id="IPR011022">
    <property type="entry name" value="Arrestin_C-like"/>
</dbReference>
<evidence type="ECO:0000256" key="1">
    <source>
        <dbReference type="SAM" id="MobiDB-lite"/>
    </source>
</evidence>
<protein>
    <recommendedName>
        <fullName evidence="2">Arrestin C-terminal-like domain-containing protein</fullName>
    </recommendedName>
</protein>
<accession>A0A5E8C693</accession>
<feature type="region of interest" description="Disordered" evidence="1">
    <location>
        <begin position="305"/>
        <end position="324"/>
    </location>
</feature>
<keyword evidence="4" id="KW-1185">Reference proteome</keyword>
<organism evidence="3 4">
    <name type="scientific">Magnusiomyces paraingens</name>
    <dbReference type="NCBI Taxonomy" id="2606893"/>
    <lineage>
        <taxon>Eukaryota</taxon>
        <taxon>Fungi</taxon>
        <taxon>Dikarya</taxon>
        <taxon>Ascomycota</taxon>
        <taxon>Saccharomycotina</taxon>
        <taxon>Dipodascomycetes</taxon>
        <taxon>Dipodascales</taxon>
        <taxon>Dipodascaceae</taxon>
        <taxon>Magnusiomyces</taxon>
    </lineage>
</organism>
<dbReference type="Proteomes" id="UP000398389">
    <property type="component" value="Unassembled WGS sequence"/>
</dbReference>
<dbReference type="InterPro" id="IPR053060">
    <property type="entry name" value="Cytokinesis_Signaling_Reg"/>
</dbReference>
<sequence>MDIKVKSLPNQDLVRGFPGIPATWPRLEGTVEIRSPSLTVLQISQVYVALYRTDTINVPSARPAGMAGVIKRDKSYLIGEKIKLFQASTFPASGGELVTNGTTGSSQLSSSSSASSNSTANKRYDEVLGLDLNFLLPLPITKQLPASISLQKRAVETSYQLFVTVIYGKQLLTLHQPFPVRIKRYDKLSTYGQFHVPLKGNIVSPDHLVEFEYSIPQSSFGPRDSIVSYVKILPNPDLGAKSRKIKLQRLSVQVVEVITFNTSEVSSASFMSSSSSTSISSGAGGLSSNALSHTISTTSSASLSTINSHSSFSQDSSSGDGPIERRRKLCKATNQLDIKLPESGYRCEITMDFPTTDLREPREVSGALVPQTRTDIPLIANNSGFTTAAPLYRVDYLLVFKAKFSHSKDILIEQPITVTPFDHVMCASLMKAIKIAVEEANEAYQDREEYVLNSSAPGSRKQGPNGAQSSSYIVLDKKTGETKKVFVPTVYRPNDTNSYTAYGVQPTGVGLLGGAAKPILIIR</sequence>
<dbReference type="RefSeq" id="XP_031855850.1">
    <property type="nucleotide sequence ID" value="XM_031999959.1"/>
</dbReference>
<dbReference type="GO" id="GO:0000935">
    <property type="term" value="C:division septum"/>
    <property type="evidence" value="ECO:0007669"/>
    <property type="project" value="TreeGrafter"/>
</dbReference>
<dbReference type="GO" id="GO:0000917">
    <property type="term" value="P:division septum assembly"/>
    <property type="evidence" value="ECO:0007669"/>
    <property type="project" value="TreeGrafter"/>
</dbReference>
<reference evidence="3 4" key="1">
    <citation type="submission" date="2019-09" db="EMBL/GenBank/DDBJ databases">
        <authorList>
            <person name="Brejova B."/>
        </authorList>
    </citation>
    <scope>NUCLEOTIDE SEQUENCE [LARGE SCALE GENOMIC DNA]</scope>
</reference>
<dbReference type="EMBL" id="CABVLU010000004">
    <property type="protein sequence ID" value="VVT56746.1"/>
    <property type="molecule type" value="Genomic_DNA"/>
</dbReference>
<dbReference type="OrthoDB" id="4001642at2759"/>